<protein>
    <submittedName>
        <fullName evidence="1">Uncharacterized protein</fullName>
    </submittedName>
</protein>
<dbReference type="Proteomes" id="UP000008177">
    <property type="component" value="Unplaced contigs"/>
</dbReference>
<dbReference type="EMBL" id="FQ790260">
    <property type="protein sequence ID" value="CCD43479.1"/>
    <property type="molecule type" value="Genomic_DNA"/>
</dbReference>
<evidence type="ECO:0000313" key="1">
    <source>
        <dbReference type="EMBL" id="CCD43479.1"/>
    </source>
</evidence>
<sequence length="52" mass="5836">MRIHCTALAAPCERRANRTTYPATLPSCRMALQNIYCAKVIGSLKVRLTHFS</sequence>
<evidence type="ECO:0000313" key="2">
    <source>
        <dbReference type="Proteomes" id="UP000008177"/>
    </source>
</evidence>
<organism evidence="1 2">
    <name type="scientific">Botryotinia fuckeliana (strain T4)</name>
    <name type="common">Noble rot fungus</name>
    <name type="synonym">Botrytis cinerea</name>
    <dbReference type="NCBI Taxonomy" id="999810"/>
    <lineage>
        <taxon>Eukaryota</taxon>
        <taxon>Fungi</taxon>
        <taxon>Dikarya</taxon>
        <taxon>Ascomycota</taxon>
        <taxon>Pezizomycotina</taxon>
        <taxon>Leotiomycetes</taxon>
        <taxon>Helotiales</taxon>
        <taxon>Sclerotiniaceae</taxon>
        <taxon>Botrytis</taxon>
    </lineage>
</organism>
<dbReference type="AlphaFoldDB" id="G2XS42"/>
<gene>
    <name evidence="1" type="ORF">BofuT4_uP011550.1</name>
</gene>
<dbReference type="HOGENOM" id="CLU_3086934_0_0_1"/>
<proteinExistence type="predicted"/>
<reference evidence="2" key="1">
    <citation type="journal article" date="2011" name="PLoS Genet.">
        <title>Genomic analysis of the necrotrophic fungal pathogens Sclerotinia sclerotiorum and Botrytis cinerea.</title>
        <authorList>
            <person name="Amselem J."/>
            <person name="Cuomo C.A."/>
            <person name="van Kan J.A."/>
            <person name="Viaud M."/>
            <person name="Benito E.P."/>
            <person name="Couloux A."/>
            <person name="Coutinho P.M."/>
            <person name="de Vries R.P."/>
            <person name="Dyer P.S."/>
            <person name="Fillinger S."/>
            <person name="Fournier E."/>
            <person name="Gout L."/>
            <person name="Hahn M."/>
            <person name="Kohn L."/>
            <person name="Lapalu N."/>
            <person name="Plummer K.M."/>
            <person name="Pradier J.M."/>
            <person name="Quevillon E."/>
            <person name="Sharon A."/>
            <person name="Simon A."/>
            <person name="ten Have A."/>
            <person name="Tudzynski B."/>
            <person name="Tudzynski P."/>
            <person name="Wincker P."/>
            <person name="Andrew M."/>
            <person name="Anthouard V."/>
            <person name="Beever R.E."/>
            <person name="Beffa R."/>
            <person name="Benoit I."/>
            <person name="Bouzid O."/>
            <person name="Brault B."/>
            <person name="Chen Z."/>
            <person name="Choquer M."/>
            <person name="Collemare J."/>
            <person name="Cotton P."/>
            <person name="Danchin E.G."/>
            <person name="Da Silva C."/>
            <person name="Gautier A."/>
            <person name="Giraud C."/>
            <person name="Giraud T."/>
            <person name="Gonzalez C."/>
            <person name="Grossetete S."/>
            <person name="Guldener U."/>
            <person name="Henrissat B."/>
            <person name="Howlett B.J."/>
            <person name="Kodira C."/>
            <person name="Kretschmer M."/>
            <person name="Lappartient A."/>
            <person name="Leroch M."/>
            <person name="Levis C."/>
            <person name="Mauceli E."/>
            <person name="Neuveglise C."/>
            <person name="Oeser B."/>
            <person name="Pearson M."/>
            <person name="Poulain J."/>
            <person name="Poussereau N."/>
            <person name="Quesneville H."/>
            <person name="Rascle C."/>
            <person name="Schumacher J."/>
            <person name="Segurens B."/>
            <person name="Sexton A."/>
            <person name="Silva E."/>
            <person name="Sirven C."/>
            <person name="Soanes D.M."/>
            <person name="Talbot N.J."/>
            <person name="Templeton M."/>
            <person name="Yandava C."/>
            <person name="Yarden O."/>
            <person name="Zeng Q."/>
            <person name="Rollins J.A."/>
            <person name="Lebrun M.H."/>
            <person name="Dickman M."/>
        </authorList>
    </citation>
    <scope>NUCLEOTIDE SEQUENCE [LARGE SCALE GENOMIC DNA]</scope>
    <source>
        <strain evidence="2">T4</strain>
    </source>
</reference>
<accession>G2XS42</accession>
<name>G2XS42_BOTF4</name>
<dbReference type="InParanoid" id="G2XS42"/>